<dbReference type="PANTHER" id="PTHR10894">
    <property type="entry name" value="NUCLEOLAR PROTEIN 5 NUCLEOLAR PROTEIN NOP5 NOP58"/>
    <property type="match status" value="1"/>
</dbReference>
<dbReference type="HOGENOM" id="CLU_015495_1_0_2"/>
<dbReference type="InterPro" id="IPR002687">
    <property type="entry name" value="Nop_dom"/>
</dbReference>
<dbReference type="Gene3D" id="1.10.246.90">
    <property type="entry name" value="Nop domain"/>
    <property type="match status" value="1"/>
</dbReference>
<dbReference type="SUPFAM" id="SSF89124">
    <property type="entry name" value="Nop domain"/>
    <property type="match status" value="1"/>
</dbReference>
<gene>
    <name evidence="4" type="ORF">Mpt1_c11250</name>
</gene>
<organism evidence="4 5">
    <name type="scientific">Candidatus Methanoplasma termitum</name>
    <dbReference type="NCBI Taxonomy" id="1577791"/>
    <lineage>
        <taxon>Archaea</taxon>
        <taxon>Methanobacteriati</taxon>
        <taxon>Thermoplasmatota</taxon>
        <taxon>Thermoplasmata</taxon>
        <taxon>Methanomassiliicoccales</taxon>
        <taxon>Methanomassiliicoccaceae</taxon>
        <taxon>Candidatus Methanoplasma</taxon>
    </lineage>
</organism>
<dbReference type="Gene3D" id="1.10.287.4070">
    <property type="match status" value="1"/>
</dbReference>
<evidence type="ECO:0000313" key="5">
    <source>
        <dbReference type="Proteomes" id="UP000030787"/>
    </source>
</evidence>
<dbReference type="Pfam" id="PF01798">
    <property type="entry name" value="Nop"/>
    <property type="match status" value="1"/>
</dbReference>
<reference evidence="4 5" key="1">
    <citation type="journal article" date="2014" name="Appl. Environ. Microbiol.">
        <title>Comparative Genome Analysis of 'Candidatus Methanoplasma termitum' Indicates a New Mode of Energy Metabolism in the Seventh Order of Methanogens.</title>
        <authorList>
            <person name="Lang K."/>
            <person name="Schuldes J."/>
            <person name="Klingl A."/>
            <person name="Poehlein A."/>
            <person name="Daniel R."/>
            <person name="Brune A."/>
        </authorList>
    </citation>
    <scope>NUCLEOTIDE SEQUENCE [LARGE SCALE GENOMIC DNA]</scope>
    <source>
        <strain evidence="5">Mpt1</strain>
    </source>
</reference>
<dbReference type="EMBL" id="CP010070">
    <property type="protein sequence ID" value="AIZ56987.1"/>
    <property type="molecule type" value="Genomic_DNA"/>
</dbReference>
<dbReference type="SMART" id="SM00931">
    <property type="entry name" value="NOSIC"/>
    <property type="match status" value="1"/>
</dbReference>
<dbReference type="InterPro" id="IPR045056">
    <property type="entry name" value="Nop56/Nop58"/>
</dbReference>
<dbReference type="InterPro" id="IPR012976">
    <property type="entry name" value="NOSIC"/>
</dbReference>
<dbReference type="Gene3D" id="3.30.420.220">
    <property type="match status" value="1"/>
</dbReference>
<dbReference type="PANTHER" id="PTHR10894:SF0">
    <property type="entry name" value="NUCLEOLAR PROTEIN 56"/>
    <property type="match status" value="1"/>
</dbReference>
<proteinExistence type="inferred from homology"/>
<dbReference type="OrthoDB" id="11877at2157"/>
<dbReference type="RefSeq" id="WP_048112950.1">
    <property type="nucleotide sequence ID" value="NZ_CP010070.1"/>
</dbReference>
<sequence>MAVLVTKWFGIFLIDEKTGKIIEKRLMPKDPNLIAERLALVQRGSILEEEKELAGKLPKISVSNTRQSGLGRPMFYDSSFLDPKSFGFTEEIMHSAMLGLGKLRTSEPVPKDRNLVHAIRGLDDLIESTNLLNERLHEWYGMHFPELADVAKDERYAALISELGDRDSIIKELGLDISSIGSDFADRDLKETMDLAETVIRLYEEKERMEQYITEIATGAAPNMCAIIDAPLSARLISLAGGLDRLSTLPSSTVQLLGAEKAMFRHLRSGKRPPKHGVIYQHPDIHRSPYWQRGKIARALAGKVLIAAKIDANRGEFIGDKLKEEFAARVKDIQERYPEAPKKQQSQNRPNKKRGNRPRR</sequence>
<evidence type="ECO:0000313" key="4">
    <source>
        <dbReference type="EMBL" id="AIZ56987.1"/>
    </source>
</evidence>
<dbReference type="Proteomes" id="UP000030787">
    <property type="component" value="Chromosome"/>
</dbReference>
<dbReference type="KEGG" id="mear:Mpt1_c11250"/>
<dbReference type="PROSITE" id="PS51358">
    <property type="entry name" value="NOP"/>
    <property type="match status" value="1"/>
</dbReference>
<dbReference type="GeneID" id="24818787"/>
<dbReference type="STRING" id="1577791.Mpt1_c11250"/>
<dbReference type="InterPro" id="IPR047099">
    <property type="entry name" value="Nop5_N_sf"/>
</dbReference>
<evidence type="ECO:0000256" key="1">
    <source>
        <dbReference type="ARBA" id="ARBA00009211"/>
    </source>
</evidence>
<keyword evidence="5" id="KW-1185">Reference proteome</keyword>
<evidence type="ECO:0000256" key="2">
    <source>
        <dbReference type="SAM" id="MobiDB-lite"/>
    </source>
</evidence>
<dbReference type="FunFam" id="1.10.246.90:FF:000007">
    <property type="entry name" value="Pre mRNA splicing protein"/>
    <property type="match status" value="1"/>
</dbReference>
<feature type="compositionally biased region" description="Basic residues" evidence="2">
    <location>
        <begin position="350"/>
        <end position="360"/>
    </location>
</feature>
<dbReference type="GO" id="GO:0031428">
    <property type="term" value="C:box C/D methylation guide snoRNP complex"/>
    <property type="evidence" value="ECO:0007669"/>
    <property type="project" value="InterPro"/>
</dbReference>
<dbReference type="InterPro" id="IPR036070">
    <property type="entry name" value="Nop_dom_sf"/>
</dbReference>
<protein>
    <submittedName>
        <fullName evidence="4">Putative NOP5 family protein</fullName>
    </submittedName>
</protein>
<name>A0A0A7LFB1_9ARCH</name>
<feature type="region of interest" description="Disordered" evidence="2">
    <location>
        <begin position="333"/>
        <end position="360"/>
    </location>
</feature>
<evidence type="ECO:0000259" key="3">
    <source>
        <dbReference type="PROSITE" id="PS51358"/>
    </source>
</evidence>
<feature type="domain" description="Nop" evidence="3">
    <location>
        <begin position="220"/>
        <end position="335"/>
    </location>
</feature>
<dbReference type="AlphaFoldDB" id="A0A0A7LFB1"/>
<accession>A0A0A7LFB1</accession>
<dbReference type="GO" id="GO:0030515">
    <property type="term" value="F:snoRNA binding"/>
    <property type="evidence" value="ECO:0007669"/>
    <property type="project" value="InterPro"/>
</dbReference>
<feature type="compositionally biased region" description="Basic and acidic residues" evidence="2">
    <location>
        <begin position="333"/>
        <end position="342"/>
    </location>
</feature>
<dbReference type="InterPro" id="IPR042239">
    <property type="entry name" value="Nop_C"/>
</dbReference>
<comment type="similarity">
    <text evidence="1">Belongs to the NOP5/NOP56 family.</text>
</comment>